<dbReference type="EMBL" id="LXQA010146488">
    <property type="protein sequence ID" value="MCI25306.1"/>
    <property type="molecule type" value="Genomic_DNA"/>
</dbReference>
<keyword evidence="2" id="KW-1185">Reference proteome</keyword>
<name>A0A392QP36_9FABA</name>
<evidence type="ECO:0000313" key="1">
    <source>
        <dbReference type="EMBL" id="MCI25306.1"/>
    </source>
</evidence>
<feature type="non-terminal residue" evidence="1">
    <location>
        <position position="1"/>
    </location>
</feature>
<reference evidence="1 2" key="1">
    <citation type="journal article" date="2018" name="Front. Plant Sci.">
        <title>Red Clover (Trifolium pratense) and Zigzag Clover (T. medium) - A Picture of Genomic Similarities and Differences.</title>
        <authorList>
            <person name="Dluhosova J."/>
            <person name="Istvanek J."/>
            <person name="Nedelnik J."/>
            <person name="Repkova J."/>
        </authorList>
    </citation>
    <scope>NUCLEOTIDE SEQUENCE [LARGE SCALE GENOMIC DNA]</scope>
    <source>
        <strain evidence="2">cv. 10/8</strain>
        <tissue evidence="1">Leaf</tissue>
    </source>
</reference>
<comment type="caution">
    <text evidence="1">The sequence shown here is derived from an EMBL/GenBank/DDBJ whole genome shotgun (WGS) entry which is preliminary data.</text>
</comment>
<accession>A0A392QP36</accession>
<sequence>YGVQLTCMVALKLNVDDLSGSLHDQIVVLESIVCPVECSDNCSASE</sequence>
<proteinExistence type="predicted"/>
<organism evidence="1 2">
    <name type="scientific">Trifolium medium</name>
    <dbReference type="NCBI Taxonomy" id="97028"/>
    <lineage>
        <taxon>Eukaryota</taxon>
        <taxon>Viridiplantae</taxon>
        <taxon>Streptophyta</taxon>
        <taxon>Embryophyta</taxon>
        <taxon>Tracheophyta</taxon>
        <taxon>Spermatophyta</taxon>
        <taxon>Magnoliopsida</taxon>
        <taxon>eudicotyledons</taxon>
        <taxon>Gunneridae</taxon>
        <taxon>Pentapetalae</taxon>
        <taxon>rosids</taxon>
        <taxon>fabids</taxon>
        <taxon>Fabales</taxon>
        <taxon>Fabaceae</taxon>
        <taxon>Papilionoideae</taxon>
        <taxon>50 kb inversion clade</taxon>
        <taxon>NPAAA clade</taxon>
        <taxon>Hologalegina</taxon>
        <taxon>IRL clade</taxon>
        <taxon>Trifolieae</taxon>
        <taxon>Trifolium</taxon>
    </lineage>
</organism>
<evidence type="ECO:0000313" key="2">
    <source>
        <dbReference type="Proteomes" id="UP000265520"/>
    </source>
</evidence>
<protein>
    <submittedName>
        <fullName evidence="1">Uncharacterized protein</fullName>
    </submittedName>
</protein>
<dbReference type="Proteomes" id="UP000265520">
    <property type="component" value="Unassembled WGS sequence"/>
</dbReference>
<dbReference type="AlphaFoldDB" id="A0A392QP36"/>